<dbReference type="AlphaFoldDB" id="A0A8T2P7D0"/>
<feature type="compositionally biased region" description="Pro residues" evidence="1">
    <location>
        <begin position="38"/>
        <end position="48"/>
    </location>
</feature>
<protein>
    <submittedName>
        <fullName evidence="2">Uncharacterized protein</fullName>
    </submittedName>
</protein>
<accession>A0A8T2P7D0</accession>
<proteinExistence type="predicted"/>
<evidence type="ECO:0000313" key="3">
    <source>
        <dbReference type="Proteomes" id="UP000824540"/>
    </source>
</evidence>
<feature type="compositionally biased region" description="Pro residues" evidence="1">
    <location>
        <begin position="11"/>
        <end position="28"/>
    </location>
</feature>
<sequence>MDKAEGSYSTPSPPPTPQPPPRFFPPPSNHQWNWRVLPPNPPPPPPNPQITHPASPLPGKK</sequence>
<feature type="region of interest" description="Disordered" evidence="1">
    <location>
        <begin position="1"/>
        <end position="61"/>
    </location>
</feature>
<evidence type="ECO:0000256" key="1">
    <source>
        <dbReference type="SAM" id="MobiDB-lite"/>
    </source>
</evidence>
<dbReference type="EMBL" id="JAFBMS010000017">
    <property type="protein sequence ID" value="KAG9345522.1"/>
    <property type="molecule type" value="Genomic_DNA"/>
</dbReference>
<evidence type="ECO:0000313" key="2">
    <source>
        <dbReference type="EMBL" id="KAG9345522.1"/>
    </source>
</evidence>
<name>A0A8T2P7D0_9TELE</name>
<reference evidence="2" key="1">
    <citation type="thesis" date="2021" institute="BYU ScholarsArchive" country="Provo, UT, USA">
        <title>Applications of and Algorithms for Genome Assembly and Genomic Analyses with an Emphasis on Marine Teleosts.</title>
        <authorList>
            <person name="Pickett B.D."/>
        </authorList>
    </citation>
    <scope>NUCLEOTIDE SEQUENCE</scope>
    <source>
        <strain evidence="2">HI-2016</strain>
    </source>
</reference>
<comment type="caution">
    <text evidence="2">The sequence shown here is derived from an EMBL/GenBank/DDBJ whole genome shotgun (WGS) entry which is preliminary data.</text>
</comment>
<dbReference type="Proteomes" id="UP000824540">
    <property type="component" value="Unassembled WGS sequence"/>
</dbReference>
<organism evidence="2 3">
    <name type="scientific">Albula glossodonta</name>
    <name type="common">roundjaw bonefish</name>
    <dbReference type="NCBI Taxonomy" id="121402"/>
    <lineage>
        <taxon>Eukaryota</taxon>
        <taxon>Metazoa</taxon>
        <taxon>Chordata</taxon>
        <taxon>Craniata</taxon>
        <taxon>Vertebrata</taxon>
        <taxon>Euteleostomi</taxon>
        <taxon>Actinopterygii</taxon>
        <taxon>Neopterygii</taxon>
        <taxon>Teleostei</taxon>
        <taxon>Albuliformes</taxon>
        <taxon>Albulidae</taxon>
        <taxon>Albula</taxon>
    </lineage>
</organism>
<keyword evidence="3" id="KW-1185">Reference proteome</keyword>
<gene>
    <name evidence="2" type="ORF">JZ751_008666</name>
</gene>